<dbReference type="InterPro" id="IPR036183">
    <property type="entry name" value="YajQ-like_sf"/>
</dbReference>
<protein>
    <recommendedName>
        <fullName evidence="3">Nucleotide-binding protein GCM10010916_30880</fullName>
    </recommendedName>
</protein>
<comment type="caution">
    <text evidence="4">The sequence shown here is derived from an EMBL/GenBank/DDBJ whole genome shotgun (WGS) entry which is preliminary data.</text>
</comment>
<keyword evidence="5" id="KW-1185">Reference proteome</keyword>
<evidence type="ECO:0000256" key="2">
    <source>
        <dbReference type="ARBA" id="ARBA00093450"/>
    </source>
</evidence>
<dbReference type="AlphaFoldDB" id="A0A917D7T7"/>
<dbReference type="InterPro" id="IPR007551">
    <property type="entry name" value="YajQ/Smlt4090-like"/>
</dbReference>
<dbReference type="Gene3D" id="3.30.70.860">
    <property type="match status" value="1"/>
</dbReference>
<dbReference type="Gene3D" id="3.30.70.990">
    <property type="entry name" value="YajQ-like, domain 2"/>
    <property type="match status" value="1"/>
</dbReference>
<dbReference type="FunFam" id="3.30.70.990:FF:000002">
    <property type="entry name" value="UPF0234 protein LEP1GSC067_4943"/>
    <property type="match status" value="1"/>
</dbReference>
<dbReference type="Proteomes" id="UP000644756">
    <property type="component" value="Unassembled WGS sequence"/>
</dbReference>
<reference evidence="4" key="2">
    <citation type="submission" date="2020-09" db="EMBL/GenBank/DDBJ databases">
        <authorList>
            <person name="Sun Q."/>
            <person name="Zhou Y."/>
        </authorList>
    </citation>
    <scope>NUCLEOTIDE SEQUENCE</scope>
    <source>
        <strain evidence="4">CGMCC 1.12987</strain>
    </source>
</reference>
<dbReference type="InterPro" id="IPR035570">
    <property type="entry name" value="UPF0234_N"/>
</dbReference>
<dbReference type="HAMAP" id="MF_00632">
    <property type="entry name" value="UPF0234"/>
    <property type="match status" value="1"/>
</dbReference>
<organism evidence="4 5">
    <name type="scientific">Paenibacillus abyssi</name>
    <dbReference type="NCBI Taxonomy" id="1340531"/>
    <lineage>
        <taxon>Bacteria</taxon>
        <taxon>Bacillati</taxon>
        <taxon>Bacillota</taxon>
        <taxon>Bacilli</taxon>
        <taxon>Bacillales</taxon>
        <taxon>Paenibacillaceae</taxon>
        <taxon>Paenibacillus</taxon>
    </lineage>
</organism>
<keyword evidence="1 3" id="KW-0547">Nucleotide-binding</keyword>
<evidence type="ECO:0000313" key="5">
    <source>
        <dbReference type="Proteomes" id="UP000644756"/>
    </source>
</evidence>
<evidence type="ECO:0000256" key="3">
    <source>
        <dbReference type="HAMAP-Rule" id="MF_00632"/>
    </source>
</evidence>
<sequence>MSSESSFDIVSKVDMQELSNAIQQAEREIETRFDFKGSKSSIGLEKEDLIVASDDEYKLKSVIDILQSKMIKRGVPIKNLEYGKIEPASSGTVRQRIKLKQGIEQDISKKINILIRDSKLKVKSQVQGDQIRVTGKSRDDLQAVMALLRGADLAIDLQFTNYR</sequence>
<dbReference type="RefSeq" id="WP_188531973.1">
    <property type="nucleotide sequence ID" value="NZ_BMGR01000010.1"/>
</dbReference>
<dbReference type="GO" id="GO:0000166">
    <property type="term" value="F:nucleotide binding"/>
    <property type="evidence" value="ECO:0007669"/>
    <property type="project" value="UniProtKB-UniRule"/>
</dbReference>
<dbReference type="EMBL" id="BMGR01000010">
    <property type="protein sequence ID" value="GGG11813.1"/>
    <property type="molecule type" value="Genomic_DNA"/>
</dbReference>
<comment type="similarity">
    <text evidence="2 3">Belongs to the YajQ family.</text>
</comment>
<comment type="function">
    <text evidence="3">Nucleotide-binding protein.</text>
</comment>
<dbReference type="PANTHER" id="PTHR30476:SF0">
    <property type="entry name" value="UPF0234 PROTEIN YAJQ"/>
    <property type="match status" value="1"/>
</dbReference>
<evidence type="ECO:0000256" key="1">
    <source>
        <dbReference type="ARBA" id="ARBA00022741"/>
    </source>
</evidence>
<evidence type="ECO:0000313" key="4">
    <source>
        <dbReference type="EMBL" id="GGG11813.1"/>
    </source>
</evidence>
<dbReference type="PANTHER" id="PTHR30476">
    <property type="entry name" value="UPF0234 PROTEIN YAJQ"/>
    <property type="match status" value="1"/>
</dbReference>
<reference evidence="4" key="1">
    <citation type="journal article" date="2014" name="Int. J. Syst. Evol. Microbiol.">
        <title>Complete genome sequence of Corynebacterium casei LMG S-19264T (=DSM 44701T), isolated from a smear-ripened cheese.</title>
        <authorList>
            <consortium name="US DOE Joint Genome Institute (JGI-PGF)"/>
            <person name="Walter F."/>
            <person name="Albersmeier A."/>
            <person name="Kalinowski J."/>
            <person name="Ruckert C."/>
        </authorList>
    </citation>
    <scope>NUCLEOTIDE SEQUENCE</scope>
    <source>
        <strain evidence="4">CGMCC 1.12987</strain>
    </source>
</reference>
<dbReference type="Pfam" id="PF04461">
    <property type="entry name" value="YajQ"/>
    <property type="match status" value="1"/>
</dbReference>
<dbReference type="InterPro" id="IPR035571">
    <property type="entry name" value="UPF0234-like_C"/>
</dbReference>
<name>A0A917D7T7_9BACL</name>
<proteinExistence type="inferred from homology"/>
<accession>A0A917D7T7</accession>
<dbReference type="CDD" id="cd11740">
    <property type="entry name" value="YajQ_like"/>
    <property type="match status" value="1"/>
</dbReference>
<dbReference type="SUPFAM" id="SSF89963">
    <property type="entry name" value="YajQ-like"/>
    <property type="match status" value="2"/>
</dbReference>
<gene>
    <name evidence="4" type="ORF">GCM10010916_30880</name>
</gene>
<dbReference type="GO" id="GO:0005829">
    <property type="term" value="C:cytosol"/>
    <property type="evidence" value="ECO:0007669"/>
    <property type="project" value="TreeGrafter"/>
</dbReference>
<dbReference type="NCBIfam" id="NF003819">
    <property type="entry name" value="PRK05412.1"/>
    <property type="match status" value="1"/>
</dbReference>